<evidence type="ECO:0000256" key="4">
    <source>
        <dbReference type="ARBA" id="ARBA00023172"/>
    </source>
</evidence>
<dbReference type="InterPro" id="IPR012337">
    <property type="entry name" value="RNaseH-like_sf"/>
</dbReference>
<proteinExistence type="inferred from homology"/>
<dbReference type="InterPro" id="IPR001584">
    <property type="entry name" value="Integrase_cat-core"/>
</dbReference>
<dbReference type="PANTHER" id="PTHR35004:SF6">
    <property type="entry name" value="TRANSPOSASE"/>
    <property type="match status" value="1"/>
</dbReference>
<dbReference type="PROSITE" id="PS50531">
    <property type="entry name" value="HTH_IS21"/>
    <property type="match status" value="1"/>
</dbReference>
<sequence length="424" mass="49403">MRRLGDVMDIVALKRQGLSERQIAMRLGMSRKTVHKYLEDPEAIERGRRPVERESKLDPYEGNLRAWLKEDPEYKATWIYDHLRPLGYTGGYDLVKLKVHELKEESQRIAYMRFETEPGCQAQVDFGEFQVAREDGTVGKYYLFSMILGYSRKIYGELIERCDLPTFLDCHIRAFTTFGGVPGEILYDRMRNVYIGRVAGKSKFNATVQGFAVHYGFKPRVAPAYAAWVKGKVERPFSFIREGFWRGYGFTCLETANRDLTEWLTMKDERVHGTTREVVRVRFERELPFLKPTPLRPFDTSYRVYRKVHKDCTVRFEGNSFVVPHTLVGKAVVLRVKDKSMRVFTDNRLVVTYTIPDGRGHLVQEKRFYEALRKDMAMNARKYHHARPAKGRAKLTKSPERPLYDMDVQIRPLSIYDHAVGASI</sequence>
<dbReference type="Gene3D" id="1.10.10.60">
    <property type="entry name" value="Homeodomain-like"/>
    <property type="match status" value="1"/>
</dbReference>
<dbReference type="Gene3D" id="3.30.420.10">
    <property type="entry name" value="Ribonuclease H-like superfamily/Ribonuclease H"/>
    <property type="match status" value="1"/>
</dbReference>
<keyword evidence="3" id="KW-0238">DNA-binding</keyword>
<evidence type="ECO:0000259" key="6">
    <source>
        <dbReference type="PROSITE" id="PS50994"/>
    </source>
</evidence>
<organism evidence="7">
    <name type="scientific">anaerobic digester metagenome</name>
    <dbReference type="NCBI Taxonomy" id="1263854"/>
    <lineage>
        <taxon>unclassified sequences</taxon>
        <taxon>metagenomes</taxon>
        <taxon>ecological metagenomes</taxon>
    </lineage>
</organism>
<dbReference type="Pfam" id="PF00665">
    <property type="entry name" value="rve"/>
    <property type="match status" value="1"/>
</dbReference>
<keyword evidence="2" id="KW-0815">Transposition</keyword>
<protein>
    <recommendedName>
        <fullName evidence="8">Integrase core domain protein</fullName>
    </recommendedName>
</protein>
<name>A0A485M4V2_9ZZZZ</name>
<dbReference type="AlphaFoldDB" id="A0A485M4V2"/>
<dbReference type="SUPFAM" id="SSF53098">
    <property type="entry name" value="Ribonuclease H-like"/>
    <property type="match status" value="1"/>
</dbReference>
<dbReference type="GO" id="GO:0006310">
    <property type="term" value="P:DNA recombination"/>
    <property type="evidence" value="ECO:0007669"/>
    <property type="project" value="UniProtKB-KW"/>
</dbReference>
<dbReference type="GO" id="GO:0003677">
    <property type="term" value="F:DNA binding"/>
    <property type="evidence" value="ECO:0007669"/>
    <property type="project" value="UniProtKB-KW"/>
</dbReference>
<evidence type="ECO:0000256" key="2">
    <source>
        <dbReference type="ARBA" id="ARBA00022578"/>
    </source>
</evidence>
<dbReference type="InterPro" id="IPR017894">
    <property type="entry name" value="HTH_IS21_transposase_type"/>
</dbReference>
<dbReference type="InterPro" id="IPR054353">
    <property type="entry name" value="IstA-like_C"/>
</dbReference>
<feature type="domain" description="HTH IS21-type" evidence="5">
    <location>
        <begin position="5"/>
        <end position="68"/>
    </location>
</feature>
<dbReference type="GO" id="GO:0015074">
    <property type="term" value="P:DNA integration"/>
    <property type="evidence" value="ECO:0007669"/>
    <property type="project" value="InterPro"/>
</dbReference>
<dbReference type="Pfam" id="PF22483">
    <property type="entry name" value="Mu-transpos_C_2"/>
    <property type="match status" value="1"/>
</dbReference>
<evidence type="ECO:0000259" key="5">
    <source>
        <dbReference type="PROSITE" id="PS50531"/>
    </source>
</evidence>
<reference evidence="7" key="1">
    <citation type="submission" date="2019-03" db="EMBL/GenBank/DDBJ databases">
        <authorList>
            <person name="Hao L."/>
        </authorList>
    </citation>
    <scope>NUCLEOTIDE SEQUENCE</scope>
</reference>
<evidence type="ECO:0000256" key="1">
    <source>
        <dbReference type="ARBA" id="ARBA00009277"/>
    </source>
</evidence>
<dbReference type="InterPro" id="IPR036397">
    <property type="entry name" value="RNaseH_sf"/>
</dbReference>
<comment type="similarity">
    <text evidence="1">Belongs to the transposase IS21/IS408/IS1162 family.</text>
</comment>
<feature type="domain" description="Integrase catalytic" evidence="6">
    <location>
        <begin position="114"/>
        <end position="302"/>
    </location>
</feature>
<gene>
    <name evidence="7" type="ORF">SCFA_840010</name>
</gene>
<evidence type="ECO:0008006" key="8">
    <source>
        <dbReference type="Google" id="ProtNLM"/>
    </source>
</evidence>
<dbReference type="EMBL" id="CAADRM010000152">
    <property type="protein sequence ID" value="VFU18499.1"/>
    <property type="molecule type" value="Genomic_DNA"/>
</dbReference>
<keyword evidence="4" id="KW-0233">DNA recombination</keyword>
<accession>A0A485M4V2</accession>
<dbReference type="NCBIfam" id="NF033546">
    <property type="entry name" value="transpos_IS21"/>
    <property type="match status" value="1"/>
</dbReference>
<dbReference type="GO" id="GO:0032196">
    <property type="term" value="P:transposition"/>
    <property type="evidence" value="ECO:0007669"/>
    <property type="project" value="UniProtKB-KW"/>
</dbReference>
<dbReference type="PROSITE" id="PS50994">
    <property type="entry name" value="INTEGRASE"/>
    <property type="match status" value="1"/>
</dbReference>
<dbReference type="PANTHER" id="PTHR35004">
    <property type="entry name" value="TRANSPOSASE RV3428C-RELATED"/>
    <property type="match status" value="1"/>
</dbReference>
<evidence type="ECO:0000313" key="7">
    <source>
        <dbReference type="EMBL" id="VFU18499.1"/>
    </source>
</evidence>
<evidence type="ECO:0000256" key="3">
    <source>
        <dbReference type="ARBA" id="ARBA00023125"/>
    </source>
</evidence>